<organism evidence="1 2">
    <name type="scientific">Araneus ventricosus</name>
    <name type="common">Orbweaver spider</name>
    <name type="synonym">Epeira ventricosa</name>
    <dbReference type="NCBI Taxonomy" id="182803"/>
    <lineage>
        <taxon>Eukaryota</taxon>
        <taxon>Metazoa</taxon>
        <taxon>Ecdysozoa</taxon>
        <taxon>Arthropoda</taxon>
        <taxon>Chelicerata</taxon>
        <taxon>Arachnida</taxon>
        <taxon>Araneae</taxon>
        <taxon>Araneomorphae</taxon>
        <taxon>Entelegynae</taxon>
        <taxon>Araneoidea</taxon>
        <taxon>Araneidae</taxon>
        <taxon>Araneus</taxon>
    </lineage>
</organism>
<dbReference type="Proteomes" id="UP000499080">
    <property type="component" value="Unassembled WGS sequence"/>
</dbReference>
<name>A0A4Y2V590_ARAVE</name>
<comment type="caution">
    <text evidence="1">The sequence shown here is derived from an EMBL/GenBank/DDBJ whole genome shotgun (WGS) entry which is preliminary data.</text>
</comment>
<protein>
    <submittedName>
        <fullName evidence="1">Uncharacterized protein</fullName>
    </submittedName>
</protein>
<evidence type="ECO:0000313" key="2">
    <source>
        <dbReference type="Proteomes" id="UP000499080"/>
    </source>
</evidence>
<evidence type="ECO:0000313" key="1">
    <source>
        <dbReference type="EMBL" id="GBO19708.1"/>
    </source>
</evidence>
<sequence length="89" mass="10012">MVVCCSGVLRSPLSFSAQFNLLSDRRLYVFQTCLQLIQVFVRRGRVSPGRPKRLQQGNLGDRSESFSSEVYPIIGFPCSVLGRFQALRA</sequence>
<gene>
    <name evidence="1" type="ORF">AVEN_211630_1</name>
</gene>
<reference evidence="1 2" key="1">
    <citation type="journal article" date="2019" name="Sci. Rep.">
        <title>Orb-weaving spider Araneus ventricosus genome elucidates the spidroin gene catalogue.</title>
        <authorList>
            <person name="Kono N."/>
            <person name="Nakamura H."/>
            <person name="Ohtoshi R."/>
            <person name="Moran D.A.P."/>
            <person name="Shinohara A."/>
            <person name="Yoshida Y."/>
            <person name="Fujiwara M."/>
            <person name="Mori M."/>
            <person name="Tomita M."/>
            <person name="Arakawa K."/>
        </authorList>
    </citation>
    <scope>NUCLEOTIDE SEQUENCE [LARGE SCALE GENOMIC DNA]</scope>
</reference>
<proteinExistence type="predicted"/>
<dbReference type="EMBL" id="BGPR01043157">
    <property type="protein sequence ID" value="GBO19708.1"/>
    <property type="molecule type" value="Genomic_DNA"/>
</dbReference>
<accession>A0A4Y2V590</accession>
<dbReference type="AlphaFoldDB" id="A0A4Y2V590"/>
<keyword evidence="2" id="KW-1185">Reference proteome</keyword>